<keyword evidence="6" id="KW-1185">Reference proteome</keyword>
<dbReference type="GO" id="GO:0000387">
    <property type="term" value="P:spliceosomal snRNP assembly"/>
    <property type="evidence" value="ECO:0007669"/>
    <property type="project" value="TreeGrafter"/>
</dbReference>
<comment type="caution">
    <text evidence="5">The sequence shown here is derived from an EMBL/GenBank/DDBJ whole genome shotgun (WGS) entry which is preliminary data.</text>
</comment>
<accession>A0AAD7CT12</accession>
<dbReference type="InterPro" id="IPR039924">
    <property type="entry name" value="ICln/Lot5/Saf5"/>
</dbReference>
<comment type="subcellular location">
    <subcellularLocation>
        <location evidence="2">Cytoplasm</location>
    </subcellularLocation>
    <subcellularLocation>
        <location evidence="1">Nucleus</location>
    </subcellularLocation>
</comment>
<dbReference type="GO" id="GO:0034715">
    <property type="term" value="C:pICln-Sm protein complex"/>
    <property type="evidence" value="ECO:0007669"/>
    <property type="project" value="TreeGrafter"/>
</dbReference>
<dbReference type="AlphaFoldDB" id="A0AAD7CT12"/>
<dbReference type="EMBL" id="JARKIE010000249">
    <property type="protein sequence ID" value="KAJ7661658.1"/>
    <property type="molecule type" value="Genomic_DNA"/>
</dbReference>
<dbReference type="PANTHER" id="PTHR21399:SF0">
    <property type="entry name" value="METHYLOSOME SUBUNIT PICLN"/>
    <property type="match status" value="1"/>
</dbReference>
<dbReference type="GO" id="GO:0005829">
    <property type="term" value="C:cytosol"/>
    <property type="evidence" value="ECO:0007669"/>
    <property type="project" value="TreeGrafter"/>
</dbReference>
<dbReference type="GO" id="GO:0005681">
    <property type="term" value="C:spliceosomal complex"/>
    <property type="evidence" value="ECO:0007669"/>
    <property type="project" value="TreeGrafter"/>
</dbReference>
<dbReference type="InterPro" id="IPR011993">
    <property type="entry name" value="PH-like_dom_sf"/>
</dbReference>
<dbReference type="GO" id="GO:0045292">
    <property type="term" value="P:mRNA cis splicing, via spliceosome"/>
    <property type="evidence" value="ECO:0007669"/>
    <property type="project" value="TreeGrafter"/>
</dbReference>
<evidence type="ECO:0000256" key="1">
    <source>
        <dbReference type="ARBA" id="ARBA00004123"/>
    </source>
</evidence>
<protein>
    <submittedName>
        <fullName evidence="5">Uncharacterized protein</fullName>
    </submittedName>
</protein>
<proteinExistence type="predicted"/>
<gene>
    <name evidence="5" type="ORF">B0H17DRAFT_1163003</name>
</gene>
<keyword evidence="4" id="KW-0539">Nucleus</keyword>
<name>A0AAD7CT12_MYCRO</name>
<organism evidence="5 6">
    <name type="scientific">Mycena rosella</name>
    <name type="common">Pink bonnet</name>
    <name type="synonym">Agaricus rosellus</name>
    <dbReference type="NCBI Taxonomy" id="1033263"/>
    <lineage>
        <taxon>Eukaryota</taxon>
        <taxon>Fungi</taxon>
        <taxon>Dikarya</taxon>
        <taxon>Basidiomycota</taxon>
        <taxon>Agaricomycotina</taxon>
        <taxon>Agaricomycetes</taxon>
        <taxon>Agaricomycetidae</taxon>
        <taxon>Agaricales</taxon>
        <taxon>Marasmiineae</taxon>
        <taxon>Mycenaceae</taxon>
        <taxon>Mycena</taxon>
    </lineage>
</organism>
<dbReference type="Gene3D" id="2.30.29.30">
    <property type="entry name" value="Pleckstrin-homology domain (PH domain)/Phosphotyrosine-binding domain (PTB)"/>
    <property type="match status" value="1"/>
</dbReference>
<dbReference type="Pfam" id="PF03517">
    <property type="entry name" value="Voldacs"/>
    <property type="match status" value="2"/>
</dbReference>
<evidence type="ECO:0000313" key="5">
    <source>
        <dbReference type="EMBL" id="KAJ7661658.1"/>
    </source>
</evidence>
<dbReference type="PANTHER" id="PTHR21399">
    <property type="entry name" value="CHLORIDE CONDUCTANCE REGULATORY PROTEIN ICLN"/>
    <property type="match status" value="1"/>
</dbReference>
<evidence type="ECO:0000313" key="6">
    <source>
        <dbReference type="Proteomes" id="UP001221757"/>
    </source>
</evidence>
<evidence type="ECO:0000256" key="4">
    <source>
        <dbReference type="ARBA" id="ARBA00023242"/>
    </source>
</evidence>
<sequence>MSAAITISSVPNFVSQEEHVEIVAQTPASFADIPGTLFVIESALAFMSATGRGLQIAYPAIILHALDEGPGDPEASDNDREDMRELSIIPRNTASLEPILEALSRGAALHPDKSTVSDDDDMDNAFLDADSAFESFTGEDDQELSQAGRVRGDFINYNQYAPY</sequence>
<reference evidence="5" key="1">
    <citation type="submission" date="2023-03" db="EMBL/GenBank/DDBJ databases">
        <title>Massive genome expansion in bonnet fungi (Mycena s.s.) driven by repeated elements and novel gene families across ecological guilds.</title>
        <authorList>
            <consortium name="Lawrence Berkeley National Laboratory"/>
            <person name="Harder C.B."/>
            <person name="Miyauchi S."/>
            <person name="Viragh M."/>
            <person name="Kuo A."/>
            <person name="Thoen E."/>
            <person name="Andreopoulos B."/>
            <person name="Lu D."/>
            <person name="Skrede I."/>
            <person name="Drula E."/>
            <person name="Henrissat B."/>
            <person name="Morin E."/>
            <person name="Kohler A."/>
            <person name="Barry K."/>
            <person name="LaButti K."/>
            <person name="Morin E."/>
            <person name="Salamov A."/>
            <person name="Lipzen A."/>
            <person name="Mereny Z."/>
            <person name="Hegedus B."/>
            <person name="Baldrian P."/>
            <person name="Stursova M."/>
            <person name="Weitz H."/>
            <person name="Taylor A."/>
            <person name="Grigoriev I.V."/>
            <person name="Nagy L.G."/>
            <person name="Martin F."/>
            <person name="Kauserud H."/>
        </authorList>
    </citation>
    <scope>NUCLEOTIDE SEQUENCE</scope>
    <source>
        <strain evidence="5">CBHHK067</strain>
    </source>
</reference>
<keyword evidence="3" id="KW-0963">Cytoplasm</keyword>
<dbReference type="Proteomes" id="UP001221757">
    <property type="component" value="Unassembled WGS sequence"/>
</dbReference>
<evidence type="ECO:0000256" key="3">
    <source>
        <dbReference type="ARBA" id="ARBA00022490"/>
    </source>
</evidence>
<evidence type="ECO:0000256" key="2">
    <source>
        <dbReference type="ARBA" id="ARBA00004496"/>
    </source>
</evidence>